<dbReference type="GO" id="GO:0004386">
    <property type="term" value="F:helicase activity"/>
    <property type="evidence" value="ECO:0007669"/>
    <property type="project" value="UniProtKB-KW"/>
</dbReference>
<keyword evidence="4" id="KW-0158">Chromosome</keyword>
<dbReference type="Gene3D" id="1.10.1600.10">
    <property type="match status" value="1"/>
</dbReference>
<dbReference type="SMART" id="SM00327">
    <property type="entry name" value="VWA"/>
    <property type="match status" value="1"/>
</dbReference>
<comment type="caution">
    <text evidence="16">The sequence shown here is derived from an EMBL/GenBank/DDBJ whole genome shotgun (WGS) entry which is preliminary data.</text>
</comment>
<evidence type="ECO:0000256" key="5">
    <source>
        <dbReference type="ARBA" id="ARBA00022741"/>
    </source>
</evidence>
<organism evidence="16 17">
    <name type="scientific">Acrasis kona</name>
    <dbReference type="NCBI Taxonomy" id="1008807"/>
    <lineage>
        <taxon>Eukaryota</taxon>
        <taxon>Discoba</taxon>
        <taxon>Heterolobosea</taxon>
        <taxon>Tetramitia</taxon>
        <taxon>Eutetramitia</taxon>
        <taxon>Acrasidae</taxon>
        <taxon>Acrasis</taxon>
    </lineage>
</organism>
<dbReference type="InterPro" id="IPR005161">
    <property type="entry name" value="Ku_N"/>
</dbReference>
<evidence type="ECO:0000259" key="15">
    <source>
        <dbReference type="PROSITE" id="PS50234"/>
    </source>
</evidence>
<dbReference type="AlphaFoldDB" id="A0AAW2YLZ8"/>
<dbReference type="PROSITE" id="PS50234">
    <property type="entry name" value="VWFA"/>
    <property type="match status" value="1"/>
</dbReference>
<dbReference type="GO" id="GO:0005524">
    <property type="term" value="F:ATP binding"/>
    <property type="evidence" value="ECO:0007669"/>
    <property type="project" value="UniProtKB-KW"/>
</dbReference>
<dbReference type="InterPro" id="IPR036465">
    <property type="entry name" value="vWFA_dom_sf"/>
</dbReference>
<evidence type="ECO:0000256" key="7">
    <source>
        <dbReference type="ARBA" id="ARBA00022801"/>
    </source>
</evidence>
<accession>A0AAW2YLZ8</accession>
<dbReference type="GO" id="GO:0006303">
    <property type="term" value="P:double-strand break repair via nonhomologous end joining"/>
    <property type="evidence" value="ECO:0007669"/>
    <property type="project" value="InterPro"/>
</dbReference>
<feature type="domain" description="VWFA" evidence="15">
    <location>
        <begin position="10"/>
        <end position="215"/>
    </location>
</feature>
<keyword evidence="10" id="KW-0238">DNA-binding</keyword>
<dbReference type="InterPro" id="IPR006164">
    <property type="entry name" value="DNA_bd_Ku70/Ku80"/>
</dbReference>
<evidence type="ECO:0000256" key="11">
    <source>
        <dbReference type="ARBA" id="ARBA00023172"/>
    </source>
</evidence>
<dbReference type="EMBL" id="JAOPGA020000310">
    <property type="protein sequence ID" value="KAL0478129.1"/>
    <property type="molecule type" value="Genomic_DNA"/>
</dbReference>
<proteinExistence type="inferred from homology"/>
<keyword evidence="11" id="KW-0233">DNA recombination</keyword>
<dbReference type="SUPFAM" id="SSF53300">
    <property type="entry name" value="vWA-like"/>
    <property type="match status" value="1"/>
</dbReference>
<dbReference type="InterPro" id="IPR014893">
    <property type="entry name" value="Ku_PK_bind"/>
</dbReference>
<dbReference type="CDD" id="cd00873">
    <property type="entry name" value="KU80"/>
    <property type="match status" value="1"/>
</dbReference>
<evidence type="ECO:0000256" key="13">
    <source>
        <dbReference type="ARBA" id="ARBA00023242"/>
    </source>
</evidence>
<evidence type="ECO:0000313" key="17">
    <source>
        <dbReference type="Proteomes" id="UP001431209"/>
    </source>
</evidence>
<dbReference type="InterPro" id="IPR024193">
    <property type="entry name" value="Ku80"/>
</dbReference>
<dbReference type="InterPro" id="IPR036494">
    <property type="entry name" value="Ku_C_sf"/>
</dbReference>
<keyword evidence="9" id="KW-0067">ATP-binding</keyword>
<evidence type="ECO:0000256" key="1">
    <source>
        <dbReference type="ARBA" id="ARBA00004123"/>
    </source>
</evidence>
<dbReference type="FunFam" id="2.40.290.10:FF:000006">
    <property type="entry name" value="ATP-dependent DNA helicase 2 subunit KU80"/>
    <property type="match status" value="1"/>
</dbReference>
<evidence type="ECO:0000256" key="14">
    <source>
        <dbReference type="SAM" id="MobiDB-lite"/>
    </source>
</evidence>
<evidence type="ECO:0000256" key="2">
    <source>
        <dbReference type="ARBA" id="ARBA00004286"/>
    </source>
</evidence>
<feature type="compositionally biased region" description="Acidic residues" evidence="14">
    <location>
        <begin position="758"/>
        <end position="774"/>
    </location>
</feature>
<evidence type="ECO:0000256" key="12">
    <source>
        <dbReference type="ARBA" id="ARBA00023204"/>
    </source>
</evidence>
<dbReference type="SMART" id="SM00559">
    <property type="entry name" value="Ku78"/>
    <property type="match status" value="1"/>
</dbReference>
<dbReference type="Gene3D" id="1.25.40.240">
    <property type="entry name" value="Ku, C-terminal domain"/>
    <property type="match status" value="1"/>
</dbReference>
<dbReference type="Proteomes" id="UP001431209">
    <property type="component" value="Unassembled WGS sequence"/>
</dbReference>
<evidence type="ECO:0000256" key="4">
    <source>
        <dbReference type="ARBA" id="ARBA00022454"/>
    </source>
</evidence>
<reference evidence="16 17" key="1">
    <citation type="submission" date="2024-03" db="EMBL/GenBank/DDBJ databases">
        <title>The Acrasis kona genome and developmental transcriptomes reveal deep origins of eukaryotic multicellular pathways.</title>
        <authorList>
            <person name="Sheikh S."/>
            <person name="Fu C.-J."/>
            <person name="Brown M.W."/>
            <person name="Baldauf S.L."/>
        </authorList>
    </citation>
    <scope>NUCLEOTIDE SEQUENCE [LARGE SCALE GENOMIC DNA]</scope>
    <source>
        <strain evidence="16 17">ATCC MYA-3509</strain>
    </source>
</reference>
<evidence type="ECO:0000256" key="10">
    <source>
        <dbReference type="ARBA" id="ARBA00023125"/>
    </source>
</evidence>
<dbReference type="PIRSF" id="PIRSF016570">
    <property type="entry name" value="Ku80"/>
    <property type="match status" value="1"/>
</dbReference>
<feature type="compositionally biased region" description="Basic and acidic residues" evidence="14">
    <location>
        <begin position="741"/>
        <end position="756"/>
    </location>
</feature>
<dbReference type="Pfam" id="PF02735">
    <property type="entry name" value="Ku"/>
    <property type="match status" value="1"/>
</dbReference>
<dbReference type="InterPro" id="IPR016194">
    <property type="entry name" value="SPOC-like_C_dom_sf"/>
</dbReference>
<keyword evidence="8" id="KW-0347">Helicase</keyword>
<dbReference type="SUPFAM" id="SSF100939">
    <property type="entry name" value="SPOC domain-like"/>
    <property type="match status" value="1"/>
</dbReference>
<dbReference type="InterPro" id="IPR002035">
    <property type="entry name" value="VWF_A"/>
</dbReference>
<sequence>MTTPAPQKEAMVILLDVGKSMGLHSNEVFQDCKKAVELMIKMKIRATPKDELGIVLVGSQNTENELNNEDEDEYKNIQVLCPISNVSLDMSRELSEVTVEPNNKPSQLIDALQVAADMIKARTRTLKYKRRVFIITDAGDTMKTKNAEKALAALKKMGATINVIGVNFKQDYFDQENKMDQSDDDELPTKDKNELFWHSECSKMQGSVVSLQDAIGQLGLFRSKKVRETTTYRGHLEIGDELKIKVWIYKKTDSTKLPAANRLSKISLNSEATKDAKIKIDRTYFATEDPDLEVPLDKRVKAYKYGKNLVPFNEADDKMLSYHATKCILLLGFTDEKNVPRHYLMSETYAMYAQPDDANAYTALSALVRALAELEKVAIIRLVMRDGNSEPKMGLLYPCIKPDLNFFYFNTLPYAEDIRSYPFASFKNVQLSESQLNAAQELIQSMDMMTVEKDEEEDTFVESLKTSHVYNPINQHFYDCLHHRAVNPQDSELPPVDPQILKYCYPESSLSSFYSELIKSSAESLSNFCNEFPLKEEPTKTAAKKRKYWFAVEDQSLSLASYGVQQEQEEQEQEAVLEKPVDEELVRAAKRLKEDVERMSEEELRQLASEKGGAAFDALLGDRAEKIGTVNPVRDFKDMLKRRDVDMVDKAIQEIQLIVTKLIKDSIGDQYYSKAYDCVVELRSGCLKEEEVGKFNTFMNQLKLQFSTGKRSEFWDNYLVKNKVSLITEDESASSSVTGQEAKDFLKPTEIEKPDVVQEVEEETDGDDMFGDLE</sequence>
<keyword evidence="7" id="KW-0378">Hydrolase</keyword>
<dbReference type="FunFam" id="1.10.1600.10:FF:000002">
    <property type="entry name" value="X-ray repair cross-complementing protein 5"/>
    <property type="match status" value="1"/>
</dbReference>
<dbReference type="SUPFAM" id="SSF101420">
    <property type="entry name" value="C-terminal domain of Ku80"/>
    <property type="match status" value="1"/>
</dbReference>
<keyword evidence="13" id="KW-0539">Nucleus</keyword>
<dbReference type="Pfam" id="PF08785">
    <property type="entry name" value="Ku_PK_bind"/>
    <property type="match status" value="1"/>
</dbReference>
<evidence type="ECO:0000256" key="9">
    <source>
        <dbReference type="ARBA" id="ARBA00022840"/>
    </source>
</evidence>
<dbReference type="Pfam" id="PF03731">
    <property type="entry name" value="Ku_N"/>
    <property type="match status" value="1"/>
</dbReference>
<evidence type="ECO:0000256" key="8">
    <source>
        <dbReference type="ARBA" id="ARBA00022806"/>
    </source>
</evidence>
<dbReference type="GO" id="GO:0003690">
    <property type="term" value="F:double-stranded DNA binding"/>
    <property type="evidence" value="ECO:0007669"/>
    <property type="project" value="TreeGrafter"/>
</dbReference>
<evidence type="ECO:0000256" key="6">
    <source>
        <dbReference type="ARBA" id="ARBA00022763"/>
    </source>
</evidence>
<dbReference type="PANTHER" id="PTHR12604">
    <property type="entry name" value="KU AUTOANTIGEN DNA HELICASE"/>
    <property type="match status" value="1"/>
</dbReference>
<dbReference type="PANTHER" id="PTHR12604:SF4">
    <property type="entry name" value="X-RAY REPAIR CROSS-COMPLEMENTING PROTEIN 5"/>
    <property type="match status" value="1"/>
</dbReference>
<dbReference type="GO" id="GO:0016787">
    <property type="term" value="F:hydrolase activity"/>
    <property type="evidence" value="ECO:0007669"/>
    <property type="project" value="UniProtKB-KW"/>
</dbReference>
<comment type="similarity">
    <text evidence="3">Belongs to the ku80 family.</text>
</comment>
<gene>
    <name evidence="16" type="ORF">AKO1_008437</name>
</gene>
<dbReference type="GO" id="GO:0005694">
    <property type="term" value="C:chromosome"/>
    <property type="evidence" value="ECO:0007669"/>
    <property type="project" value="UniProtKB-SubCell"/>
</dbReference>
<evidence type="ECO:0000313" key="16">
    <source>
        <dbReference type="EMBL" id="KAL0478129.1"/>
    </source>
</evidence>
<keyword evidence="12" id="KW-0234">DNA repair</keyword>
<keyword evidence="6" id="KW-0227">DNA damage</keyword>
<dbReference type="GO" id="GO:0043564">
    <property type="term" value="C:Ku70:Ku80 complex"/>
    <property type="evidence" value="ECO:0007669"/>
    <property type="project" value="InterPro"/>
</dbReference>
<dbReference type="GO" id="GO:0042162">
    <property type="term" value="F:telomeric DNA binding"/>
    <property type="evidence" value="ECO:0007669"/>
    <property type="project" value="InterPro"/>
</dbReference>
<dbReference type="GO" id="GO:0003684">
    <property type="term" value="F:damaged DNA binding"/>
    <property type="evidence" value="ECO:0007669"/>
    <property type="project" value="InterPro"/>
</dbReference>
<evidence type="ECO:0000256" key="3">
    <source>
        <dbReference type="ARBA" id="ARBA00007726"/>
    </source>
</evidence>
<dbReference type="GO" id="GO:0000723">
    <property type="term" value="P:telomere maintenance"/>
    <property type="evidence" value="ECO:0007669"/>
    <property type="project" value="InterPro"/>
</dbReference>
<dbReference type="Gene3D" id="2.40.290.10">
    <property type="match status" value="1"/>
</dbReference>
<dbReference type="Gene3D" id="3.40.50.410">
    <property type="entry name" value="von Willebrand factor, type A domain"/>
    <property type="match status" value="1"/>
</dbReference>
<name>A0AAW2YLZ8_9EUKA</name>
<keyword evidence="17" id="KW-1185">Reference proteome</keyword>
<keyword evidence="5" id="KW-0547">Nucleotide-binding</keyword>
<dbReference type="GO" id="GO:0006310">
    <property type="term" value="P:DNA recombination"/>
    <property type="evidence" value="ECO:0007669"/>
    <property type="project" value="UniProtKB-KW"/>
</dbReference>
<comment type="subcellular location">
    <subcellularLocation>
        <location evidence="2">Chromosome</location>
    </subcellularLocation>
    <subcellularLocation>
        <location evidence="1">Nucleus</location>
    </subcellularLocation>
</comment>
<protein>
    <submittedName>
        <fullName evidence="16">X-ray repair cross-complementing protein</fullName>
    </submittedName>
</protein>
<feature type="region of interest" description="Disordered" evidence="14">
    <location>
        <begin position="731"/>
        <end position="774"/>
    </location>
</feature>